<comment type="caution">
    <text evidence="1">The sequence shown here is derived from an EMBL/GenBank/DDBJ whole genome shotgun (WGS) entry which is preliminary data.</text>
</comment>
<keyword evidence="2" id="KW-1185">Reference proteome</keyword>
<name>A0ABN7V2B1_GIGMA</name>
<reference evidence="1 2" key="1">
    <citation type="submission" date="2021-06" db="EMBL/GenBank/DDBJ databases">
        <authorList>
            <person name="Kallberg Y."/>
            <person name="Tangrot J."/>
            <person name="Rosling A."/>
        </authorList>
    </citation>
    <scope>NUCLEOTIDE SEQUENCE [LARGE SCALE GENOMIC DNA]</scope>
    <source>
        <strain evidence="1 2">120-4 pot B 10/14</strain>
    </source>
</reference>
<accession>A0ABN7V2B1</accession>
<gene>
    <name evidence="1" type="ORF">GMARGA_LOCUS13411</name>
</gene>
<organism evidence="1 2">
    <name type="scientific">Gigaspora margarita</name>
    <dbReference type="NCBI Taxonomy" id="4874"/>
    <lineage>
        <taxon>Eukaryota</taxon>
        <taxon>Fungi</taxon>
        <taxon>Fungi incertae sedis</taxon>
        <taxon>Mucoromycota</taxon>
        <taxon>Glomeromycotina</taxon>
        <taxon>Glomeromycetes</taxon>
        <taxon>Diversisporales</taxon>
        <taxon>Gigasporaceae</taxon>
        <taxon>Gigaspora</taxon>
    </lineage>
</organism>
<protein>
    <submittedName>
        <fullName evidence="1">35863_t:CDS:1</fullName>
    </submittedName>
</protein>
<dbReference type="EMBL" id="CAJVQB010008499">
    <property type="protein sequence ID" value="CAG8719614.1"/>
    <property type="molecule type" value="Genomic_DNA"/>
</dbReference>
<evidence type="ECO:0000313" key="1">
    <source>
        <dbReference type="EMBL" id="CAG8719614.1"/>
    </source>
</evidence>
<sequence length="259" mass="30825">MRHIDTYICWFPSDFNDNYRILSTDWESDYNGKATLVNTVTPLLNSNNFPKGLNIHYNYNVTKPEQDIFGADWVDTNNSPRSYIQEYNQGLQLLLQAMIPQPGESSVGATLYKQQKATNYFSKNKVIQFSDKKGRNKPREWVVFNVHDGKCLSYIFGEGKYPRRSNTKYCKHYTTNTHTKEDCYLHRAKEVDEPIVFYAQKNKWQQRSQRFNNNNIRNNYRRKQVYNTETIEDKNISKYQEYQEYLKAKQAYLASIQKY</sequence>
<evidence type="ECO:0000313" key="2">
    <source>
        <dbReference type="Proteomes" id="UP000789901"/>
    </source>
</evidence>
<proteinExistence type="predicted"/>
<dbReference type="Proteomes" id="UP000789901">
    <property type="component" value="Unassembled WGS sequence"/>
</dbReference>